<feature type="transmembrane region" description="Helical" evidence="6">
    <location>
        <begin position="203"/>
        <end position="224"/>
    </location>
</feature>
<proteinExistence type="inferred from homology"/>
<dbReference type="PANTHER" id="PTHR23427:SF2">
    <property type="entry name" value="SURFEIT LOCUS PROTEIN 1"/>
    <property type="match status" value="1"/>
</dbReference>
<dbReference type="CDD" id="cd06662">
    <property type="entry name" value="SURF1"/>
    <property type="match status" value="1"/>
</dbReference>
<evidence type="ECO:0000313" key="8">
    <source>
        <dbReference type="Proteomes" id="UP001279660"/>
    </source>
</evidence>
<evidence type="ECO:0000256" key="4">
    <source>
        <dbReference type="ARBA" id="ARBA00022989"/>
    </source>
</evidence>
<keyword evidence="3 6" id="KW-0812">Transmembrane</keyword>
<dbReference type="EMBL" id="JAWXXV010000001">
    <property type="protein sequence ID" value="MDX5986009.1"/>
    <property type="molecule type" value="Genomic_DNA"/>
</dbReference>
<comment type="similarity">
    <text evidence="2 6">Belongs to the SURF1 family.</text>
</comment>
<keyword evidence="6" id="KW-1003">Cell membrane</keyword>
<evidence type="ECO:0000256" key="6">
    <source>
        <dbReference type="RuleBase" id="RU363076"/>
    </source>
</evidence>
<keyword evidence="5 6" id="KW-0472">Membrane</keyword>
<dbReference type="RefSeq" id="WP_010406959.1">
    <property type="nucleotide sequence ID" value="NZ_JAWXXV010000001.1"/>
</dbReference>
<dbReference type="InterPro" id="IPR045214">
    <property type="entry name" value="Surf1/Surf4"/>
</dbReference>
<dbReference type="Proteomes" id="UP001279660">
    <property type="component" value="Unassembled WGS sequence"/>
</dbReference>
<keyword evidence="8" id="KW-1185">Reference proteome</keyword>
<organism evidence="7 8">
    <name type="scientific">Sphingomonas echinoides</name>
    <dbReference type="NCBI Taxonomy" id="59803"/>
    <lineage>
        <taxon>Bacteria</taxon>
        <taxon>Pseudomonadati</taxon>
        <taxon>Pseudomonadota</taxon>
        <taxon>Alphaproteobacteria</taxon>
        <taxon>Sphingomonadales</taxon>
        <taxon>Sphingomonadaceae</taxon>
        <taxon>Sphingomonas</taxon>
    </lineage>
</organism>
<dbReference type="Pfam" id="PF02104">
    <property type="entry name" value="SURF1"/>
    <property type="match status" value="1"/>
</dbReference>
<evidence type="ECO:0000256" key="2">
    <source>
        <dbReference type="ARBA" id="ARBA00007165"/>
    </source>
</evidence>
<comment type="subcellular location">
    <subcellularLocation>
        <location evidence="6">Cell membrane</location>
        <topology evidence="6">Multi-pass membrane protein</topology>
    </subcellularLocation>
    <subcellularLocation>
        <location evidence="1">Membrane</location>
    </subcellularLocation>
</comment>
<evidence type="ECO:0000313" key="7">
    <source>
        <dbReference type="EMBL" id="MDX5986009.1"/>
    </source>
</evidence>
<accession>A0ABU4PT40</accession>
<keyword evidence="4 6" id="KW-1133">Transmembrane helix</keyword>
<reference evidence="7 8" key="1">
    <citation type="submission" date="2023-11" db="EMBL/GenBank/DDBJ databases">
        <title>MicrobeMod: A computational toolkit for identifying prokaryotic methylation and restriction-modification with nanopore sequencing.</title>
        <authorList>
            <person name="Crits-Christoph A."/>
            <person name="Kang S.C."/>
            <person name="Lee H."/>
            <person name="Ostrov N."/>
        </authorList>
    </citation>
    <scope>NUCLEOTIDE SEQUENCE [LARGE SCALE GENOMIC DNA]</scope>
    <source>
        <strain evidence="7 8">ATCC 14820</strain>
    </source>
</reference>
<evidence type="ECO:0000256" key="3">
    <source>
        <dbReference type="ARBA" id="ARBA00022692"/>
    </source>
</evidence>
<sequence>MRRSPATIAFLLIVAGLLCAGLVALGVWQIERRTWKLALITRVEQRIHAPASPAPGPDRWAHITDDSDGYRHVQVRGRYRDDRPTFVQAVTERGPGFWVMTPLVTDRGFTVLINRGFVPTRNAVPPGGTATVTGLLRLTEPKGAFLRYNDPGTNRWYSRDVSAISTARGLGPVAPYFIDADAGPATTAPVGGLTVVRFTNNHLVYALTWFALAVMVAGAAAMLLRPARRPA</sequence>
<gene>
    <name evidence="7" type="ORF">SIL82_17265</name>
</gene>
<protein>
    <recommendedName>
        <fullName evidence="6">SURF1-like protein</fullName>
    </recommendedName>
</protein>
<dbReference type="PANTHER" id="PTHR23427">
    <property type="entry name" value="SURFEIT LOCUS PROTEIN"/>
    <property type="match status" value="1"/>
</dbReference>
<dbReference type="InterPro" id="IPR002994">
    <property type="entry name" value="Surf1/Shy1"/>
</dbReference>
<dbReference type="PROSITE" id="PS50895">
    <property type="entry name" value="SURF1"/>
    <property type="match status" value="1"/>
</dbReference>
<name>A0ABU4PT40_9SPHN</name>
<evidence type="ECO:0000256" key="1">
    <source>
        <dbReference type="ARBA" id="ARBA00004370"/>
    </source>
</evidence>
<evidence type="ECO:0000256" key="5">
    <source>
        <dbReference type="ARBA" id="ARBA00023136"/>
    </source>
</evidence>
<comment type="caution">
    <text evidence="7">The sequence shown here is derived from an EMBL/GenBank/DDBJ whole genome shotgun (WGS) entry which is preliminary data.</text>
</comment>
<comment type="caution">
    <text evidence="6">Lacks conserved residue(s) required for the propagation of feature annotation.</text>
</comment>